<evidence type="ECO:0000313" key="3">
    <source>
        <dbReference type="Proteomes" id="UP000281677"/>
    </source>
</evidence>
<proteinExistence type="predicted"/>
<evidence type="ECO:0000256" key="1">
    <source>
        <dbReference type="SAM" id="MobiDB-lite"/>
    </source>
</evidence>
<organism evidence="2 3">
    <name type="scientific">Hortaea werneckii</name>
    <name type="common">Black yeast</name>
    <name type="synonym">Cladosporium werneckii</name>
    <dbReference type="NCBI Taxonomy" id="91943"/>
    <lineage>
        <taxon>Eukaryota</taxon>
        <taxon>Fungi</taxon>
        <taxon>Dikarya</taxon>
        <taxon>Ascomycota</taxon>
        <taxon>Pezizomycotina</taxon>
        <taxon>Dothideomycetes</taxon>
        <taxon>Dothideomycetidae</taxon>
        <taxon>Mycosphaerellales</taxon>
        <taxon>Teratosphaeriaceae</taxon>
        <taxon>Hortaea</taxon>
    </lineage>
</organism>
<sequence>MSGNTDMPDFTEGLSDAIRGQSKKPKDVATGTTNGAANGTAKAHKPVMLFTNPRTASNLLQKLLSKQDAFEHSGYIFFDASFNMLFQLLNNGRAKDAAPEEWQKHMDAYQACFEKLIEAIEKHKQEGCATFHKEHIDLMVDPINLFKAAYPDDEGPNLVVRYPGQETPSKSTSPLCLPDDFLTSVLPVILIRNPALMVPSFYRAQNDCKISLDSAHFKCFMDLRWTWQLYDWYCSQGITPIVVDGDDVMKQPAVIRKLCEICGMDPDEVGQVTCMKKTILLTRPRQIMWEWEHEEAPENPLANRFKSTLINSKGIVSGKDSANLNVEEECKKWEAEFGQEVGGRMKAKVEMSMPYYEKLRERRLQA</sequence>
<dbReference type="PANTHER" id="PTHR48312:SF1">
    <property type="entry name" value="SULFOTRANSFERASE"/>
    <property type="match status" value="1"/>
</dbReference>
<dbReference type="OrthoDB" id="3650366at2759"/>
<accession>A0A3M7IRB2</accession>
<protein>
    <recommendedName>
        <fullName evidence="4">Sulfotransferase domain-containing protein</fullName>
    </recommendedName>
</protein>
<name>A0A3M7IRB2_HORWE</name>
<feature type="compositionally biased region" description="Low complexity" evidence="1">
    <location>
        <begin position="29"/>
        <end position="39"/>
    </location>
</feature>
<dbReference type="PANTHER" id="PTHR48312">
    <property type="match status" value="1"/>
</dbReference>
<evidence type="ECO:0008006" key="4">
    <source>
        <dbReference type="Google" id="ProtNLM"/>
    </source>
</evidence>
<dbReference type="InterPro" id="IPR027417">
    <property type="entry name" value="P-loop_NTPase"/>
</dbReference>
<dbReference type="Gene3D" id="3.40.50.300">
    <property type="entry name" value="P-loop containing nucleotide triphosphate hydrolases"/>
    <property type="match status" value="1"/>
</dbReference>
<feature type="region of interest" description="Disordered" evidence="1">
    <location>
        <begin position="1"/>
        <end position="39"/>
    </location>
</feature>
<gene>
    <name evidence="2" type="ORF">D0859_08086</name>
</gene>
<dbReference type="EMBL" id="QWIT01000230">
    <property type="protein sequence ID" value="RMZ27846.1"/>
    <property type="molecule type" value="Genomic_DNA"/>
</dbReference>
<dbReference type="SUPFAM" id="SSF52540">
    <property type="entry name" value="P-loop containing nucleoside triphosphate hydrolases"/>
    <property type="match status" value="1"/>
</dbReference>
<evidence type="ECO:0000313" key="2">
    <source>
        <dbReference type="EMBL" id="RMZ27846.1"/>
    </source>
</evidence>
<comment type="caution">
    <text evidence="2">The sequence shown here is derived from an EMBL/GenBank/DDBJ whole genome shotgun (WGS) entry which is preliminary data.</text>
</comment>
<dbReference type="VEuPathDB" id="FungiDB:BTJ68_00139"/>
<dbReference type="AlphaFoldDB" id="A0A3M7IRB2"/>
<dbReference type="Proteomes" id="UP000281677">
    <property type="component" value="Unassembled WGS sequence"/>
</dbReference>
<reference evidence="2 3" key="1">
    <citation type="journal article" date="2018" name="BMC Genomics">
        <title>Genomic evidence for intraspecific hybridization in a clonal and extremely halotolerant yeast.</title>
        <authorList>
            <person name="Gostincar C."/>
            <person name="Stajich J.E."/>
            <person name="Zupancic J."/>
            <person name="Zalar P."/>
            <person name="Gunde-Cimerman N."/>
        </authorList>
    </citation>
    <scope>NUCLEOTIDE SEQUENCE [LARGE SCALE GENOMIC DNA]</scope>
    <source>
        <strain evidence="2 3">EXF-120</strain>
    </source>
</reference>